<dbReference type="GO" id="GO:0003824">
    <property type="term" value="F:catalytic activity"/>
    <property type="evidence" value="ECO:0007669"/>
    <property type="project" value="InterPro"/>
</dbReference>
<reference evidence="2" key="1">
    <citation type="submission" date="2021-03" db="EMBL/GenBank/DDBJ databases">
        <authorList>
            <person name="Tagirdzhanova G."/>
        </authorList>
    </citation>
    <scope>NUCLEOTIDE SEQUENCE</scope>
</reference>
<proteinExistence type="predicted"/>
<dbReference type="InterPro" id="IPR027417">
    <property type="entry name" value="P-loop_NTPase"/>
</dbReference>
<protein>
    <recommendedName>
        <fullName evidence="1">NB-ARC domain-containing protein</fullName>
    </recommendedName>
</protein>
<gene>
    <name evidence="2" type="ORF">GOMPHAMPRED_006135</name>
</gene>
<dbReference type="GO" id="GO:0009116">
    <property type="term" value="P:nucleoside metabolic process"/>
    <property type="evidence" value="ECO:0007669"/>
    <property type="project" value="InterPro"/>
</dbReference>
<dbReference type="Pfam" id="PF00931">
    <property type="entry name" value="NB-ARC"/>
    <property type="match status" value="1"/>
</dbReference>
<dbReference type="Gene3D" id="1.25.40.10">
    <property type="entry name" value="Tetratricopeptide repeat domain"/>
    <property type="match status" value="2"/>
</dbReference>
<dbReference type="SUPFAM" id="SSF48452">
    <property type="entry name" value="TPR-like"/>
    <property type="match status" value="2"/>
</dbReference>
<dbReference type="Pfam" id="PF13374">
    <property type="entry name" value="TPR_10"/>
    <property type="match status" value="1"/>
</dbReference>
<dbReference type="InterPro" id="IPR035994">
    <property type="entry name" value="Nucleoside_phosphorylase_sf"/>
</dbReference>
<comment type="caution">
    <text evidence="2">The sequence shown here is derived from an EMBL/GenBank/DDBJ whole genome shotgun (WGS) entry which is preliminary data.</text>
</comment>
<dbReference type="PANTHER" id="PTHR46082">
    <property type="entry name" value="ATP/GTP-BINDING PROTEIN-RELATED"/>
    <property type="match status" value="1"/>
</dbReference>
<feature type="domain" description="NB-ARC" evidence="1">
    <location>
        <begin position="370"/>
        <end position="526"/>
    </location>
</feature>
<dbReference type="InterPro" id="IPR011990">
    <property type="entry name" value="TPR-like_helical_dom_sf"/>
</dbReference>
<dbReference type="Proteomes" id="UP000664169">
    <property type="component" value="Unassembled WGS sequence"/>
</dbReference>
<dbReference type="Gene3D" id="3.40.50.1580">
    <property type="entry name" value="Nucleoside phosphorylase domain"/>
    <property type="match status" value="1"/>
</dbReference>
<dbReference type="Gene3D" id="3.40.50.300">
    <property type="entry name" value="P-loop containing nucleotide triphosphate hydrolases"/>
    <property type="match status" value="1"/>
</dbReference>
<evidence type="ECO:0000313" key="3">
    <source>
        <dbReference type="Proteomes" id="UP000664169"/>
    </source>
</evidence>
<evidence type="ECO:0000313" key="2">
    <source>
        <dbReference type="EMBL" id="CAF9908347.1"/>
    </source>
</evidence>
<dbReference type="InterPro" id="IPR053137">
    <property type="entry name" value="NLR-like"/>
</dbReference>
<evidence type="ECO:0000259" key="1">
    <source>
        <dbReference type="Pfam" id="PF00931"/>
    </source>
</evidence>
<dbReference type="SUPFAM" id="SSF52540">
    <property type="entry name" value="P-loop containing nucleoside triphosphate hydrolases"/>
    <property type="match status" value="1"/>
</dbReference>
<dbReference type="PANTHER" id="PTHR46082:SF6">
    <property type="entry name" value="AAA+ ATPASE DOMAIN-CONTAINING PROTEIN-RELATED"/>
    <property type="match status" value="1"/>
</dbReference>
<dbReference type="InterPro" id="IPR002182">
    <property type="entry name" value="NB-ARC"/>
</dbReference>
<dbReference type="GO" id="GO:0043531">
    <property type="term" value="F:ADP binding"/>
    <property type="evidence" value="ECO:0007669"/>
    <property type="project" value="InterPro"/>
</dbReference>
<dbReference type="AlphaFoldDB" id="A0A8H3HZ04"/>
<dbReference type="OrthoDB" id="1658288at2759"/>
<sequence>MAQILPIRPADRRGFRIAIICALTFEADMVEMIFDKDWSEDGVKYGKAAGDLNTYSVGVIAGHNVVLAYCSGIGSNSIQIALVVGICGAVPSRPDGGELVLGDCVISSTVVQFDFGRTEPDGFQKKDNPEHLAKSSIEIQALMAKLKTRKNLLQLNKRLVFHLQALQKADPERTKYLGFIQDHLYPPTYVHTHHSATVACEQCNPDLGICGKDCKVLGCKDDQLIKRGRLVKDVTPIIHFGTFGSSNTVLRCGVERDKLAKAHLLVAFEMEGSGVWNILPTILIKAACDYADSHKDKRWQSYAAAVAATGLKAVLEMLELPEDDAGAASAPLFLQQARSPAKYLPFPRDENFVGREDVLTSLQTRFESRKPGYQLRLAILGMGGVGKYQIAIEYAYRFLDQSSRHSVFWIFAGSITRFQQGYKDIACQAKIEVLDETKLLDSVCQWLSNESNGQYTLILDNVDDRAVLQEVQNGKQLQHYLPTTSNVSILVTSRSRLAAVDLVDTKNIIPVEVMDEQSSIELLKTKLDIDEEFEELALNLVRQLEGLPLAIIHAGSYIAVRGSRMTVAKYLELLDAGKSGDRILDKTEILDNRRNMEARRIFSAIWERQISAFKWNPRFQYLISIGEDRKLEDGLNLLSSYSLVAAMLDGDAYKMHRMVQLSLVTWMKKNGLFEARASLAVCLVDDIFTSSVLARRFPICETILPHARKVLTYKVDGLGKIPALMTALSTYLADNYRLCEADRISQEAIALLDSNSAIGEKHIAPLLSCRSNILALQGNLTKAQSLGEAALEKAKADPNPDTRQIVSILNQLCIISMKMDSFAKAEEYSKQASHLCLDTMEPGKDWSILAMSNHITVLHSQGKLQDLEYIRRQLLSLSTDVNGAIHMTTFEMKWMLGQDLSRQKKFREAEILIKEALAGMRTILSSDHDLILRLLRSLYGTLSELQQWQEAEPLSREAFEIVRRTRTLDDEDSWHTMHEFLAILVGIKKNDEAESIARDVLAITRQTPSKIHLIDEGLTVLCQVLRFQDKPEELERVFIEQLGITTKDDQIRRMMHLGEHLFRQARYKEVENLLRLALRIDHPDWPGYEERKADMSLMLTKVEQNISR</sequence>
<accession>A0A8H3HZ04</accession>
<keyword evidence="3" id="KW-1185">Reference proteome</keyword>
<dbReference type="SUPFAM" id="SSF53167">
    <property type="entry name" value="Purine and uridine phosphorylases"/>
    <property type="match status" value="1"/>
</dbReference>
<dbReference type="EMBL" id="CAJPDQ010000004">
    <property type="protein sequence ID" value="CAF9908347.1"/>
    <property type="molecule type" value="Genomic_DNA"/>
</dbReference>
<name>A0A8H3HZ04_9LECA</name>
<organism evidence="2 3">
    <name type="scientific">Gomphillus americanus</name>
    <dbReference type="NCBI Taxonomy" id="1940652"/>
    <lineage>
        <taxon>Eukaryota</taxon>
        <taxon>Fungi</taxon>
        <taxon>Dikarya</taxon>
        <taxon>Ascomycota</taxon>
        <taxon>Pezizomycotina</taxon>
        <taxon>Lecanoromycetes</taxon>
        <taxon>OSLEUM clade</taxon>
        <taxon>Ostropomycetidae</taxon>
        <taxon>Ostropales</taxon>
        <taxon>Graphidaceae</taxon>
        <taxon>Gomphilloideae</taxon>
        <taxon>Gomphillus</taxon>
    </lineage>
</organism>